<evidence type="ECO:0000256" key="1">
    <source>
        <dbReference type="SAM" id="MobiDB-lite"/>
    </source>
</evidence>
<dbReference type="InterPro" id="IPR050817">
    <property type="entry name" value="DjlA_DnaK_co-chaperone"/>
</dbReference>
<dbReference type="InterPro" id="IPR001623">
    <property type="entry name" value="DnaJ_domain"/>
</dbReference>
<dbReference type="Gene3D" id="1.10.287.110">
    <property type="entry name" value="DnaJ domain"/>
    <property type="match status" value="1"/>
</dbReference>
<sequence length="125" mass="13858">MVRSSDLYAVLGVPPSATQEQVRRAYRVLVRRHHPDTRDAAESAASDARDEGPGTADGIQRAMAAYAVLGDPRLRADYDRSREGPARESRQGRPVVVRRRGPRAPVEEAVQPPIRVGPVRWHRSS</sequence>
<feature type="region of interest" description="Disordered" evidence="1">
    <location>
        <begin position="33"/>
        <end position="59"/>
    </location>
</feature>
<dbReference type="Pfam" id="PF00226">
    <property type="entry name" value="DnaJ"/>
    <property type="match status" value="1"/>
</dbReference>
<dbReference type="PRINTS" id="PR00625">
    <property type="entry name" value="JDOMAIN"/>
</dbReference>
<proteinExistence type="predicted"/>
<feature type="compositionally biased region" description="Basic and acidic residues" evidence="1">
    <location>
        <begin position="36"/>
        <end position="52"/>
    </location>
</feature>
<evidence type="ECO:0000313" key="3">
    <source>
        <dbReference type="EMBL" id="GAA2020273.1"/>
    </source>
</evidence>
<dbReference type="RefSeq" id="WP_343987218.1">
    <property type="nucleotide sequence ID" value="NZ_BAAANB010000001.1"/>
</dbReference>
<feature type="compositionally biased region" description="Basic and acidic residues" evidence="1">
    <location>
        <begin position="76"/>
        <end position="91"/>
    </location>
</feature>
<dbReference type="Proteomes" id="UP001501285">
    <property type="component" value="Unassembled WGS sequence"/>
</dbReference>
<protein>
    <recommendedName>
        <fullName evidence="2">J domain-containing protein</fullName>
    </recommendedName>
</protein>
<dbReference type="SMART" id="SM00271">
    <property type="entry name" value="DnaJ"/>
    <property type="match status" value="1"/>
</dbReference>
<comment type="caution">
    <text evidence="3">The sequence shown here is derived from an EMBL/GenBank/DDBJ whole genome shotgun (WGS) entry which is preliminary data.</text>
</comment>
<organism evidence="3 4">
    <name type="scientific">Terrabacter terrae</name>
    <dbReference type="NCBI Taxonomy" id="318434"/>
    <lineage>
        <taxon>Bacteria</taxon>
        <taxon>Bacillati</taxon>
        <taxon>Actinomycetota</taxon>
        <taxon>Actinomycetes</taxon>
        <taxon>Micrococcales</taxon>
        <taxon>Intrasporangiaceae</taxon>
        <taxon>Terrabacter</taxon>
    </lineage>
</organism>
<dbReference type="SUPFAM" id="SSF46565">
    <property type="entry name" value="Chaperone J-domain"/>
    <property type="match status" value="1"/>
</dbReference>
<gene>
    <name evidence="3" type="ORF">GCM10009740_05790</name>
</gene>
<feature type="region of interest" description="Disordered" evidence="1">
    <location>
        <begin position="76"/>
        <end position="125"/>
    </location>
</feature>
<dbReference type="PROSITE" id="PS50076">
    <property type="entry name" value="DNAJ_2"/>
    <property type="match status" value="1"/>
</dbReference>
<dbReference type="EMBL" id="BAAANB010000001">
    <property type="protein sequence ID" value="GAA2020273.1"/>
    <property type="molecule type" value="Genomic_DNA"/>
</dbReference>
<feature type="domain" description="J" evidence="2">
    <location>
        <begin position="6"/>
        <end position="82"/>
    </location>
</feature>
<keyword evidence="4" id="KW-1185">Reference proteome</keyword>
<dbReference type="PANTHER" id="PTHR24074">
    <property type="entry name" value="CO-CHAPERONE PROTEIN DJLA"/>
    <property type="match status" value="1"/>
</dbReference>
<dbReference type="InterPro" id="IPR036869">
    <property type="entry name" value="J_dom_sf"/>
</dbReference>
<reference evidence="4" key="1">
    <citation type="journal article" date="2019" name="Int. J. Syst. Evol. Microbiol.">
        <title>The Global Catalogue of Microorganisms (GCM) 10K type strain sequencing project: providing services to taxonomists for standard genome sequencing and annotation.</title>
        <authorList>
            <consortium name="The Broad Institute Genomics Platform"/>
            <consortium name="The Broad Institute Genome Sequencing Center for Infectious Disease"/>
            <person name="Wu L."/>
            <person name="Ma J."/>
        </authorList>
    </citation>
    <scope>NUCLEOTIDE SEQUENCE [LARGE SCALE GENOMIC DNA]</scope>
    <source>
        <strain evidence="4">JCM 14283</strain>
    </source>
</reference>
<name>A0ABP5FAJ5_9MICO</name>
<accession>A0ABP5FAJ5</accession>
<dbReference type="CDD" id="cd06257">
    <property type="entry name" value="DnaJ"/>
    <property type="match status" value="1"/>
</dbReference>
<evidence type="ECO:0000313" key="4">
    <source>
        <dbReference type="Proteomes" id="UP001501285"/>
    </source>
</evidence>
<evidence type="ECO:0000259" key="2">
    <source>
        <dbReference type="PROSITE" id="PS50076"/>
    </source>
</evidence>